<proteinExistence type="predicted"/>
<name>W4MD06_9BACT</name>
<dbReference type="AlphaFoldDB" id="W4MD06"/>
<gene>
    <name evidence="2" type="ORF">ETSY2_07415</name>
</gene>
<evidence type="ECO:0000313" key="3">
    <source>
        <dbReference type="Proteomes" id="UP000019140"/>
    </source>
</evidence>
<comment type="caution">
    <text evidence="2">The sequence shown here is derived from an EMBL/GenBank/DDBJ whole genome shotgun (WGS) entry which is preliminary data.</text>
</comment>
<dbReference type="Proteomes" id="UP000019140">
    <property type="component" value="Unassembled WGS sequence"/>
</dbReference>
<protein>
    <submittedName>
        <fullName evidence="2">Uncharacterized protein</fullName>
    </submittedName>
</protein>
<reference evidence="2 3" key="1">
    <citation type="journal article" date="2014" name="Nature">
        <title>An environmental bacterial taxon with a large and distinct metabolic repertoire.</title>
        <authorList>
            <person name="Wilson M.C."/>
            <person name="Mori T."/>
            <person name="Ruckert C."/>
            <person name="Uria A.R."/>
            <person name="Helf M.J."/>
            <person name="Takada K."/>
            <person name="Gernert C."/>
            <person name="Steffens U.A."/>
            <person name="Heycke N."/>
            <person name="Schmitt S."/>
            <person name="Rinke C."/>
            <person name="Helfrich E.J."/>
            <person name="Brachmann A.O."/>
            <person name="Gurgui C."/>
            <person name="Wakimoto T."/>
            <person name="Kracht M."/>
            <person name="Crusemann M."/>
            <person name="Hentschel U."/>
            <person name="Abe I."/>
            <person name="Matsunaga S."/>
            <person name="Kalinowski J."/>
            <person name="Takeyama H."/>
            <person name="Piel J."/>
        </authorList>
    </citation>
    <scope>NUCLEOTIDE SEQUENCE [LARGE SCALE GENOMIC DNA]</scope>
    <source>
        <strain evidence="3">TSY2</strain>
    </source>
</reference>
<accession>W4MD06</accession>
<keyword evidence="3" id="KW-1185">Reference proteome</keyword>
<feature type="compositionally biased region" description="Basic and acidic residues" evidence="1">
    <location>
        <begin position="226"/>
        <end position="240"/>
    </location>
</feature>
<evidence type="ECO:0000256" key="1">
    <source>
        <dbReference type="SAM" id="MobiDB-lite"/>
    </source>
</evidence>
<feature type="region of interest" description="Disordered" evidence="1">
    <location>
        <begin position="216"/>
        <end position="240"/>
    </location>
</feature>
<sequence>MTSPVGAQNSERKDRVFKPWEVYLGPVILFGGDFKFSVAAEGGLSRSGVLLPTGVTTSLNEMEQTIREERTTTRQLNVLDRLSTQDGHELGFFFGITRRFELTPRIEVGVLGEFQLLRIDESARIFPFSGVDESQVNQINEDTEESRAFMESATYNDFFEMSLKGLEYTFRLGPALRYRMTDGSSQTGFYVSVAGGAELLLADVKLTSNSTFTSVVTRTEDDEPPRDEPPRRESRMDSDESTKLLAGGFINAAFGYEFETRASIRAFAGLSSPRDYRLTAGDAVVKRNTPIWRVGLVASLSF</sequence>
<evidence type="ECO:0000313" key="2">
    <source>
        <dbReference type="EMBL" id="ETX08093.1"/>
    </source>
</evidence>
<organism evidence="2 3">
    <name type="scientific">Candidatus Entotheonella gemina</name>
    <dbReference type="NCBI Taxonomy" id="1429439"/>
    <lineage>
        <taxon>Bacteria</taxon>
        <taxon>Pseudomonadati</taxon>
        <taxon>Nitrospinota/Tectimicrobiota group</taxon>
        <taxon>Candidatus Tectimicrobiota</taxon>
        <taxon>Candidatus Entotheonellia</taxon>
        <taxon>Candidatus Entotheonellales</taxon>
        <taxon>Candidatus Entotheonellaceae</taxon>
        <taxon>Candidatus Entotheonella</taxon>
    </lineage>
</organism>
<dbReference type="EMBL" id="AZHX01000305">
    <property type="protein sequence ID" value="ETX08093.1"/>
    <property type="molecule type" value="Genomic_DNA"/>
</dbReference>
<dbReference type="HOGENOM" id="CLU_920369_0_0_7"/>